<evidence type="ECO:0000313" key="2">
    <source>
        <dbReference type="Proteomes" id="UP000060016"/>
    </source>
</evidence>
<dbReference type="Proteomes" id="UP000060016">
    <property type="component" value="Chromosome"/>
</dbReference>
<protein>
    <submittedName>
        <fullName evidence="1">Uncharacterized protein</fullName>
    </submittedName>
</protein>
<organism evidence="1 2">
    <name type="scientific">Corynebacterium riegelii</name>
    <dbReference type="NCBI Taxonomy" id="156976"/>
    <lineage>
        <taxon>Bacteria</taxon>
        <taxon>Bacillati</taxon>
        <taxon>Actinomycetota</taxon>
        <taxon>Actinomycetes</taxon>
        <taxon>Mycobacteriales</taxon>
        <taxon>Corynebacteriaceae</taxon>
        <taxon>Corynebacterium</taxon>
    </lineage>
</organism>
<proteinExistence type="predicted"/>
<reference evidence="1 2" key="1">
    <citation type="submission" date="2015-08" db="EMBL/GenBank/DDBJ databases">
        <authorList>
            <person name="Babu N.S."/>
            <person name="Beckwith C.J."/>
            <person name="Beseler K.G."/>
            <person name="Brison A."/>
            <person name="Carone J.V."/>
            <person name="Caskin T.P."/>
            <person name="Diamond M."/>
            <person name="Durham M.E."/>
            <person name="Foxe J.M."/>
            <person name="Go M."/>
            <person name="Henderson B.A."/>
            <person name="Jones I.B."/>
            <person name="McGettigan J.A."/>
            <person name="Micheletti S.J."/>
            <person name="Nasrallah M.E."/>
            <person name="Ortiz D."/>
            <person name="Piller C.R."/>
            <person name="Privatt S.R."/>
            <person name="Schneider S.L."/>
            <person name="Sharp S."/>
            <person name="Smith T.C."/>
            <person name="Stanton J.D."/>
            <person name="Ullery H.E."/>
            <person name="Wilson R.J."/>
            <person name="Serrano M.G."/>
            <person name="Buck G."/>
            <person name="Lee V."/>
            <person name="Wang Y."/>
            <person name="Carvalho R."/>
            <person name="Voegtly L."/>
            <person name="Shi R."/>
            <person name="Duckworth R."/>
            <person name="Johnson A."/>
            <person name="Loviza R."/>
            <person name="Walstead R."/>
            <person name="Shah Z."/>
            <person name="Kiflezghi M."/>
            <person name="Wade K."/>
            <person name="Ball S.L."/>
            <person name="Bradley K.W."/>
            <person name="Asai D.J."/>
            <person name="Bowman C.A."/>
            <person name="Russell D.A."/>
            <person name="Pope W.H."/>
            <person name="Jacobs-Sera D."/>
            <person name="Hendrix R.W."/>
            <person name="Hatfull G.F."/>
        </authorList>
    </citation>
    <scope>NUCLEOTIDE SEQUENCE [LARGE SCALE GENOMIC DNA]</scope>
    <source>
        <strain evidence="1 2">PUDD_83A45</strain>
    </source>
</reference>
<dbReference type="AlphaFoldDB" id="A0A0K1REW3"/>
<name>A0A0K1REW3_9CORY</name>
<evidence type="ECO:0000313" key="1">
    <source>
        <dbReference type="EMBL" id="AKV59975.1"/>
    </source>
</evidence>
<accession>A0A0K1REW3</accession>
<sequence length="146" mass="15428">MCRMQTEQITDQITEEWIDYNALDNTFAGQCIQAGFIAALVAFPAARLPLLALNAGTIAVFNAFDEDPRNDLTAVVDDEQGEEDSVALSWGVIGAVAVGAFGAFTLASRLVDGVVAGLGKRGVDKPKPWVAGALAATYLAVKQIKK</sequence>
<dbReference type="EMBL" id="CP012342">
    <property type="protein sequence ID" value="AKV59975.1"/>
    <property type="molecule type" value="Genomic_DNA"/>
</dbReference>
<gene>
    <name evidence="1" type="ORF">AK829_09450</name>
</gene>
<dbReference type="STRING" id="156976.AK829_09450"/>
<keyword evidence="2" id="KW-1185">Reference proteome</keyword>
<dbReference type="KEGG" id="crie:AK829_09450"/>
<dbReference type="PATRIC" id="fig|156976.3.peg.1892"/>